<feature type="domain" description="HTH cro/C1-type" evidence="2">
    <location>
        <begin position="8"/>
        <end position="63"/>
    </location>
</feature>
<dbReference type="CDD" id="cd00093">
    <property type="entry name" value="HTH_XRE"/>
    <property type="match status" value="1"/>
</dbReference>
<dbReference type="CDD" id="cd02209">
    <property type="entry name" value="cupin_XRE_C"/>
    <property type="match status" value="1"/>
</dbReference>
<dbReference type="SUPFAM" id="SSF51182">
    <property type="entry name" value="RmlC-like cupins"/>
    <property type="match status" value="1"/>
</dbReference>
<dbReference type="SMART" id="SM00530">
    <property type="entry name" value="HTH_XRE"/>
    <property type="match status" value="1"/>
</dbReference>
<evidence type="ECO:0000313" key="3">
    <source>
        <dbReference type="EMBL" id="PSJ56875.1"/>
    </source>
</evidence>
<dbReference type="InterPro" id="IPR011051">
    <property type="entry name" value="RmlC_Cupin_sf"/>
</dbReference>
<dbReference type="EMBL" id="PXYL01000016">
    <property type="protein sequence ID" value="PSJ56875.1"/>
    <property type="molecule type" value="Genomic_DNA"/>
</dbReference>
<dbReference type="GO" id="GO:0005829">
    <property type="term" value="C:cytosol"/>
    <property type="evidence" value="ECO:0007669"/>
    <property type="project" value="TreeGrafter"/>
</dbReference>
<dbReference type="InterPro" id="IPR001387">
    <property type="entry name" value="Cro/C1-type_HTH"/>
</dbReference>
<gene>
    <name evidence="3" type="ORF">C7I85_23615</name>
</gene>
<dbReference type="AlphaFoldDB" id="A0A2P7S320"/>
<evidence type="ECO:0000313" key="4">
    <source>
        <dbReference type="Proteomes" id="UP000240653"/>
    </source>
</evidence>
<accession>A0A2P7S320</accession>
<dbReference type="GO" id="GO:0003677">
    <property type="term" value="F:DNA binding"/>
    <property type="evidence" value="ECO:0007669"/>
    <property type="project" value="UniProtKB-KW"/>
</dbReference>
<dbReference type="Gene3D" id="1.10.260.40">
    <property type="entry name" value="lambda repressor-like DNA-binding domains"/>
    <property type="match status" value="1"/>
</dbReference>
<dbReference type="Pfam" id="PF01381">
    <property type="entry name" value="HTH_3"/>
    <property type="match status" value="1"/>
</dbReference>
<dbReference type="SUPFAM" id="SSF47413">
    <property type="entry name" value="lambda repressor-like DNA-binding domains"/>
    <property type="match status" value="1"/>
</dbReference>
<keyword evidence="1" id="KW-0238">DNA-binding</keyword>
<dbReference type="InterPro" id="IPR014710">
    <property type="entry name" value="RmlC-like_jellyroll"/>
</dbReference>
<evidence type="ECO:0000259" key="2">
    <source>
        <dbReference type="PROSITE" id="PS50943"/>
    </source>
</evidence>
<dbReference type="PROSITE" id="PS50943">
    <property type="entry name" value="HTH_CROC1"/>
    <property type="match status" value="1"/>
</dbReference>
<dbReference type="PANTHER" id="PTHR46797">
    <property type="entry name" value="HTH-TYPE TRANSCRIPTIONAL REGULATOR"/>
    <property type="match status" value="1"/>
</dbReference>
<evidence type="ECO:0000256" key="1">
    <source>
        <dbReference type="ARBA" id="ARBA00023125"/>
    </source>
</evidence>
<dbReference type="Gene3D" id="2.60.120.10">
    <property type="entry name" value="Jelly Rolls"/>
    <property type="match status" value="1"/>
</dbReference>
<keyword evidence="4" id="KW-1185">Reference proteome</keyword>
<name>A0A2P7S320_9HYPH</name>
<dbReference type="Proteomes" id="UP000240653">
    <property type="component" value="Unassembled WGS sequence"/>
</dbReference>
<sequence length="179" mass="19489">MAAFGRELRRLRIDRGWSLQRMAAESGVSVAGIQKIESGTTNSPNLQTAVSLSEALGQELTDLVMAACAVKSSVEVVAGSTPPISHGIGDLTTDLSERRLQSQMIVLEPKRGFELADMSPPSFMYVLRGQVEAHFRNGRVERLDADDAIHLREELPLRLENTISSPSAVLCVSDRGSER</sequence>
<protein>
    <recommendedName>
        <fullName evidence="2">HTH cro/C1-type domain-containing protein</fullName>
    </recommendedName>
</protein>
<organism evidence="3 4">
    <name type="scientific">Pseudaminobacter soli</name>
    <name type="common">ex Li et al. 2025</name>
    <dbReference type="NCBI Taxonomy" id="1295366"/>
    <lineage>
        <taxon>Bacteria</taxon>
        <taxon>Pseudomonadati</taxon>
        <taxon>Pseudomonadota</taxon>
        <taxon>Alphaproteobacteria</taxon>
        <taxon>Hyphomicrobiales</taxon>
        <taxon>Phyllobacteriaceae</taxon>
        <taxon>Pseudaminobacter</taxon>
    </lineage>
</organism>
<dbReference type="PANTHER" id="PTHR46797:SF1">
    <property type="entry name" value="METHYLPHOSPHONATE SYNTHASE"/>
    <property type="match status" value="1"/>
</dbReference>
<dbReference type="InterPro" id="IPR010982">
    <property type="entry name" value="Lambda_DNA-bd_dom_sf"/>
</dbReference>
<dbReference type="InterPro" id="IPR050807">
    <property type="entry name" value="TransReg_Diox_bact_type"/>
</dbReference>
<reference evidence="3 4" key="1">
    <citation type="submission" date="2018-03" db="EMBL/GenBank/DDBJ databases">
        <title>The draft genome of Mesorhizobium soli JCM 19897.</title>
        <authorList>
            <person name="Li L."/>
            <person name="Liu L."/>
            <person name="Liang L."/>
            <person name="Wang T."/>
            <person name="Zhang X."/>
        </authorList>
    </citation>
    <scope>NUCLEOTIDE SEQUENCE [LARGE SCALE GENOMIC DNA]</scope>
    <source>
        <strain evidence="3 4">JCM 19897</strain>
    </source>
</reference>
<comment type="caution">
    <text evidence="3">The sequence shown here is derived from an EMBL/GenBank/DDBJ whole genome shotgun (WGS) entry which is preliminary data.</text>
</comment>
<dbReference type="GO" id="GO:0003700">
    <property type="term" value="F:DNA-binding transcription factor activity"/>
    <property type="evidence" value="ECO:0007669"/>
    <property type="project" value="TreeGrafter"/>
</dbReference>
<proteinExistence type="predicted"/>